<sequence length="338" mass="40367">MLNEKIEFESYMKDPESENPRILPKIFTGEYKTKNCELNGLEQILVSIARGYIFTYYTRDNITTDDGRHYKTEIIEETRIILQQWLGFEEVNVDSDNIKKWNDLYPAAKDGWLKKYWHYWYEKKRQKKKDLDLNTIWKNELVEKKGKNLQGYDYQENVSTLNAVIASAFRQGPLRERCLIFKKDTAKNTKEGFAYLYTVKEEAQKPSKPTEEKLLKNIAAYLILREYHPEGQKYCLLYRHRLLNWYGIDDSKNAQDTWYFKQCLWGDEKVPIMDAHSKDRGWNFIKFSINESFLEHFDFRIIDKSEIQQIDQEKYWILDDTGAGKDSFKILNNTPGKK</sequence>
<dbReference type="Proteomes" id="UP000476055">
    <property type="component" value="Unassembled WGS sequence"/>
</dbReference>
<evidence type="ECO:0000313" key="2">
    <source>
        <dbReference type="Proteomes" id="UP000476055"/>
    </source>
</evidence>
<name>A0A6L5YKJ9_9FIRM</name>
<dbReference type="RefSeq" id="WP_154496655.1">
    <property type="nucleotide sequence ID" value="NZ_VUMU01000011.1"/>
</dbReference>
<keyword evidence="2" id="KW-1185">Reference proteome</keyword>
<dbReference type="AlphaFoldDB" id="A0A6L5YKJ9"/>
<dbReference type="EMBL" id="VUMU01000011">
    <property type="protein sequence ID" value="MST58508.1"/>
    <property type="molecule type" value="Genomic_DNA"/>
</dbReference>
<accession>A0A6L5YKJ9</accession>
<comment type="caution">
    <text evidence="1">The sequence shown here is derived from an EMBL/GenBank/DDBJ whole genome shotgun (WGS) entry which is preliminary data.</text>
</comment>
<reference evidence="1 2" key="1">
    <citation type="submission" date="2019-08" db="EMBL/GenBank/DDBJ databases">
        <title>In-depth cultivation of the pig gut microbiome towards novel bacterial diversity and tailored functional studies.</title>
        <authorList>
            <person name="Wylensek D."/>
            <person name="Hitch T.C.A."/>
            <person name="Clavel T."/>
        </authorList>
    </citation>
    <scope>NUCLEOTIDE SEQUENCE [LARGE SCALE GENOMIC DNA]</scope>
    <source>
        <strain evidence="1 2">WCA3-601-WT-6H</strain>
    </source>
</reference>
<proteinExistence type="predicted"/>
<gene>
    <name evidence="1" type="ORF">FYJ59_09725</name>
</gene>
<evidence type="ECO:0000313" key="1">
    <source>
        <dbReference type="EMBL" id="MST58508.1"/>
    </source>
</evidence>
<organism evidence="1 2">
    <name type="scientific">Waltera intestinalis</name>
    <dbReference type="NCBI Taxonomy" id="2606635"/>
    <lineage>
        <taxon>Bacteria</taxon>
        <taxon>Bacillati</taxon>
        <taxon>Bacillota</taxon>
        <taxon>Clostridia</taxon>
        <taxon>Lachnospirales</taxon>
        <taxon>Lachnospiraceae</taxon>
        <taxon>Waltera</taxon>
    </lineage>
</organism>
<protein>
    <submittedName>
        <fullName evidence="1">Uncharacterized protein</fullName>
    </submittedName>
</protein>